<dbReference type="InterPro" id="IPR003594">
    <property type="entry name" value="HATPase_dom"/>
</dbReference>
<gene>
    <name evidence="6" type="ORF">B0H22_102220</name>
    <name evidence="7" type="ORF">EDD83_09095</name>
</gene>
<dbReference type="GO" id="GO:0009927">
    <property type="term" value="F:histidine phosphotransfer kinase activity"/>
    <property type="evidence" value="ECO:0007669"/>
    <property type="project" value="TreeGrafter"/>
</dbReference>
<comment type="caution">
    <text evidence="6">The sequence shown here is derived from an EMBL/GenBank/DDBJ whole genome shotgun (WGS) entry which is preliminary data.</text>
</comment>
<evidence type="ECO:0000313" key="7">
    <source>
        <dbReference type="EMBL" id="RNI07349.1"/>
    </source>
</evidence>
<dbReference type="AlphaFoldDB" id="A0A314ZZ96"/>
<dbReference type="InterPro" id="IPR036890">
    <property type="entry name" value="HATPase_C_sf"/>
</dbReference>
<dbReference type="InterPro" id="IPR004358">
    <property type="entry name" value="Sig_transdc_His_kin-like_C"/>
</dbReference>
<dbReference type="SUPFAM" id="SSF55874">
    <property type="entry name" value="ATPase domain of HSP90 chaperone/DNA topoisomerase II/histidine kinase"/>
    <property type="match status" value="1"/>
</dbReference>
<dbReference type="PANTHER" id="PTHR43047:SF72">
    <property type="entry name" value="OSMOSENSING HISTIDINE PROTEIN KINASE SLN1"/>
    <property type="match status" value="1"/>
</dbReference>
<dbReference type="GO" id="GO:0005886">
    <property type="term" value="C:plasma membrane"/>
    <property type="evidence" value="ECO:0007669"/>
    <property type="project" value="TreeGrafter"/>
</dbReference>
<evidence type="ECO:0000256" key="1">
    <source>
        <dbReference type="ARBA" id="ARBA00000085"/>
    </source>
</evidence>
<evidence type="ECO:0000256" key="4">
    <source>
        <dbReference type="ARBA" id="ARBA00022777"/>
    </source>
</evidence>
<dbReference type="PRINTS" id="PR00344">
    <property type="entry name" value="BCTRLSENSOR"/>
</dbReference>
<dbReference type="EMBL" id="RJJF01000020">
    <property type="protein sequence ID" value="RNI07349.1"/>
    <property type="molecule type" value="Genomic_DNA"/>
</dbReference>
<reference evidence="6 8" key="1">
    <citation type="submission" date="2018-02" db="EMBL/GenBank/DDBJ databases">
        <title>Subsurface microbial communities from deep shales in Ohio and West Virginia, USA.</title>
        <authorList>
            <person name="Wrighton K."/>
        </authorList>
    </citation>
    <scope>NUCLEOTIDE SEQUENCE [LARGE SCALE GENOMIC DNA]</scope>
    <source>
        <strain evidence="6 8">DSM 10369</strain>
    </source>
</reference>
<organism evidence="6 8">
    <name type="scientific">Methanohalophilus euhalobius</name>
    <dbReference type="NCBI Taxonomy" id="51203"/>
    <lineage>
        <taxon>Archaea</taxon>
        <taxon>Methanobacteriati</taxon>
        <taxon>Methanobacteriota</taxon>
        <taxon>Stenosarchaea group</taxon>
        <taxon>Methanomicrobia</taxon>
        <taxon>Methanosarcinales</taxon>
        <taxon>Methanosarcinaceae</taxon>
        <taxon>Methanohalophilus</taxon>
    </lineage>
</organism>
<dbReference type="PANTHER" id="PTHR43047">
    <property type="entry name" value="TWO-COMPONENT HISTIDINE PROTEIN KINASE"/>
    <property type="match status" value="1"/>
</dbReference>
<dbReference type="Proteomes" id="UP000251060">
    <property type="component" value="Unassembled WGS sequence"/>
</dbReference>
<evidence type="ECO:0000256" key="3">
    <source>
        <dbReference type="ARBA" id="ARBA00022679"/>
    </source>
</evidence>
<sequence length="59" mass="6663">MVCSSLREAGLGLALVKKYVEMHGGGIWLDSEVDKGSTFMFTVPLDEYFLENQFITFKI</sequence>
<name>A0A314ZZ96_9EURY</name>
<evidence type="ECO:0000313" key="6">
    <source>
        <dbReference type="EMBL" id="PQV43496.1"/>
    </source>
</evidence>
<keyword evidence="4 6" id="KW-0418">Kinase</keyword>
<accession>A0A314ZZ96</accession>
<dbReference type="EMBL" id="PVBU01000002">
    <property type="protein sequence ID" value="PQV43496.1"/>
    <property type="molecule type" value="Genomic_DNA"/>
</dbReference>
<feature type="domain" description="Histidine kinase/HSP90-like ATPase" evidence="5">
    <location>
        <begin position="7"/>
        <end position="46"/>
    </location>
</feature>
<evidence type="ECO:0000256" key="2">
    <source>
        <dbReference type="ARBA" id="ARBA00012438"/>
    </source>
</evidence>
<protein>
    <recommendedName>
        <fullName evidence="2">histidine kinase</fullName>
        <ecNumber evidence="2">2.7.13.3</ecNumber>
    </recommendedName>
</protein>
<dbReference type="GO" id="GO:0000155">
    <property type="term" value="F:phosphorelay sensor kinase activity"/>
    <property type="evidence" value="ECO:0007669"/>
    <property type="project" value="TreeGrafter"/>
</dbReference>
<comment type="catalytic activity">
    <reaction evidence="1">
        <text>ATP + protein L-histidine = ADP + protein N-phospho-L-histidine.</text>
        <dbReference type="EC" id="2.7.13.3"/>
    </reaction>
</comment>
<reference evidence="7 9" key="2">
    <citation type="submission" date="2018-10" db="EMBL/GenBank/DDBJ databases">
        <title>Cultivation of a novel Methanohalophilus strain from Kebrit Deep of the Red Sea and a genomic comparison of members of the genus Methanohalophilus.</title>
        <authorList>
            <person name="Guan Y."/>
            <person name="Ngugi D.K."/>
            <person name="Stingl U."/>
        </authorList>
    </citation>
    <scope>NUCLEOTIDE SEQUENCE [LARGE SCALE GENOMIC DNA]</scope>
    <source>
        <strain evidence="7 9">DSM 10369</strain>
    </source>
</reference>
<keyword evidence="3" id="KW-0808">Transferase</keyword>
<proteinExistence type="predicted"/>
<evidence type="ECO:0000259" key="5">
    <source>
        <dbReference type="Pfam" id="PF02518"/>
    </source>
</evidence>
<dbReference type="Proteomes" id="UP000273978">
    <property type="component" value="Unassembled WGS sequence"/>
</dbReference>
<dbReference type="Pfam" id="PF02518">
    <property type="entry name" value="HATPase_c"/>
    <property type="match status" value="1"/>
</dbReference>
<dbReference type="Gene3D" id="3.30.565.10">
    <property type="entry name" value="Histidine kinase-like ATPase, C-terminal domain"/>
    <property type="match status" value="1"/>
</dbReference>
<dbReference type="EC" id="2.7.13.3" evidence="2"/>
<evidence type="ECO:0000313" key="9">
    <source>
        <dbReference type="Proteomes" id="UP000273978"/>
    </source>
</evidence>
<evidence type="ECO:0000313" key="8">
    <source>
        <dbReference type="Proteomes" id="UP000251060"/>
    </source>
</evidence>